<feature type="transmembrane region" description="Helical" evidence="8">
    <location>
        <begin position="106"/>
        <end position="126"/>
    </location>
</feature>
<dbReference type="Pfam" id="PF03845">
    <property type="entry name" value="Spore_permease"/>
    <property type="match status" value="1"/>
</dbReference>
<dbReference type="Proteomes" id="UP000823886">
    <property type="component" value="Unassembled WGS sequence"/>
</dbReference>
<dbReference type="EMBL" id="DWVZ01000223">
    <property type="protein sequence ID" value="HJC64981.1"/>
    <property type="molecule type" value="Genomic_DNA"/>
</dbReference>
<keyword evidence="6 8" id="KW-1133">Transmembrane helix</keyword>
<dbReference type="InterPro" id="IPR057336">
    <property type="entry name" value="GerAC_N"/>
</dbReference>
<feature type="transmembrane region" description="Helical" evidence="8">
    <location>
        <begin position="138"/>
        <end position="160"/>
    </location>
</feature>
<name>A0A9D2PQV3_9FIRM</name>
<proteinExistence type="inferred from homology"/>
<organism evidence="10 11">
    <name type="scientific">Candidatus Blautia merdavium</name>
    <dbReference type="NCBI Taxonomy" id="2838494"/>
    <lineage>
        <taxon>Bacteria</taxon>
        <taxon>Bacillati</taxon>
        <taxon>Bacillota</taxon>
        <taxon>Clostridia</taxon>
        <taxon>Lachnospirales</taxon>
        <taxon>Lachnospiraceae</taxon>
        <taxon>Blautia</taxon>
    </lineage>
</organism>
<evidence type="ECO:0000256" key="5">
    <source>
        <dbReference type="ARBA" id="ARBA00022692"/>
    </source>
</evidence>
<reference evidence="10" key="1">
    <citation type="journal article" date="2021" name="PeerJ">
        <title>Extensive microbial diversity within the chicken gut microbiome revealed by metagenomics and culture.</title>
        <authorList>
            <person name="Gilroy R."/>
            <person name="Ravi A."/>
            <person name="Getino M."/>
            <person name="Pursley I."/>
            <person name="Horton D.L."/>
            <person name="Alikhan N.F."/>
            <person name="Baker D."/>
            <person name="Gharbi K."/>
            <person name="Hall N."/>
            <person name="Watson M."/>
            <person name="Adriaenssens E.M."/>
            <person name="Foster-Nyarko E."/>
            <person name="Jarju S."/>
            <person name="Secka A."/>
            <person name="Antonio M."/>
            <person name="Oren A."/>
            <person name="Chaudhuri R.R."/>
            <person name="La Ragione R."/>
            <person name="Hildebrand F."/>
            <person name="Pallen M.J."/>
        </authorList>
    </citation>
    <scope>NUCLEOTIDE SEQUENCE</scope>
    <source>
        <strain evidence="10">ChiBcec2-3848</strain>
    </source>
</reference>
<evidence type="ECO:0000256" key="7">
    <source>
        <dbReference type="ARBA" id="ARBA00023136"/>
    </source>
</evidence>
<dbReference type="Pfam" id="PF25198">
    <property type="entry name" value="Spore_GerAC_N"/>
    <property type="match status" value="1"/>
</dbReference>
<dbReference type="GO" id="GO:0016020">
    <property type="term" value="C:membrane"/>
    <property type="evidence" value="ECO:0007669"/>
    <property type="project" value="UniProtKB-SubCell"/>
</dbReference>
<feature type="transmembrane region" description="Helical" evidence="8">
    <location>
        <begin position="180"/>
        <end position="198"/>
    </location>
</feature>
<keyword evidence="7 8" id="KW-0472">Membrane</keyword>
<dbReference type="AlphaFoldDB" id="A0A9D2PQV3"/>
<feature type="transmembrane region" description="Helical" evidence="8">
    <location>
        <begin position="79"/>
        <end position="100"/>
    </location>
</feature>
<dbReference type="InterPro" id="IPR004761">
    <property type="entry name" value="Spore_GerAB"/>
</dbReference>
<evidence type="ECO:0000259" key="9">
    <source>
        <dbReference type="Pfam" id="PF25198"/>
    </source>
</evidence>
<keyword evidence="5 8" id="KW-0812">Transmembrane</keyword>
<keyword evidence="3" id="KW-0813">Transport</keyword>
<sequence length="552" mass="60906">MYADNAQISHRQLFRQILTALLGVSLLAVPAAPALRGRQGILAVLAGIGIYIALGICFIRVKTVFQEPERYLGKMAGRLFALCYLSWLWQAGIWLLLVTAQITERFLIEGSISWIVILFAAGAAYLGSHQGMERRGRMAEVCFPLLAVILGGMLFLAALKMRHGYLEEQGTLTFGGWAEGTWEVLSCLLPFLFLPFTLGNVSRAGNAGRAMAGAAGLLGAVLSFSILLLQGSFGLGGYEHKEYPMFDLMAGVKIPGDFLERVDIFWIAGVMFSLLFALGSVFFYQHEILARIRMQKGGAAAAVAVTAAALLMERAGISGEWFFYVTERIYTPLFLLLLLYTAVRGKRKRAAVLAGLLCLALPFLSSCGVSLEKRLFPLSMSADYRDGHYQIIYGIPQLSQVTGQDKESSQGQEEAVEYQGITPQDAQEAFNKNQENYLDLGHIKALILGEDLLGNKEALEGFLAFLEEKPSVAGNIYVFSCKDNRELMSVERQEGDSVGDYLTGILENTREGAPKDAVTLQDLYNAWHRGEEMPRLLEVTVMNNRPQIRQYS</sequence>
<gene>
    <name evidence="10" type="ORF">H9753_15415</name>
</gene>
<evidence type="ECO:0000313" key="11">
    <source>
        <dbReference type="Proteomes" id="UP000823886"/>
    </source>
</evidence>
<keyword evidence="4" id="KW-0309">Germination</keyword>
<evidence type="ECO:0000256" key="2">
    <source>
        <dbReference type="ARBA" id="ARBA00007998"/>
    </source>
</evidence>
<reference evidence="10" key="2">
    <citation type="submission" date="2021-04" db="EMBL/GenBank/DDBJ databases">
        <authorList>
            <person name="Gilroy R."/>
        </authorList>
    </citation>
    <scope>NUCLEOTIDE SEQUENCE</scope>
    <source>
        <strain evidence="10">ChiBcec2-3848</strain>
    </source>
</reference>
<evidence type="ECO:0000313" key="10">
    <source>
        <dbReference type="EMBL" id="HJC64981.1"/>
    </source>
</evidence>
<feature type="transmembrane region" description="Helical" evidence="8">
    <location>
        <begin position="297"/>
        <end position="315"/>
    </location>
</feature>
<feature type="domain" description="Spore germination protein N-terminal" evidence="9">
    <location>
        <begin position="370"/>
        <end position="529"/>
    </location>
</feature>
<feature type="transmembrane region" description="Helical" evidence="8">
    <location>
        <begin position="350"/>
        <end position="371"/>
    </location>
</feature>
<evidence type="ECO:0000256" key="1">
    <source>
        <dbReference type="ARBA" id="ARBA00004141"/>
    </source>
</evidence>
<dbReference type="PANTHER" id="PTHR34975">
    <property type="entry name" value="SPORE GERMINATION PROTEIN A2"/>
    <property type="match status" value="1"/>
</dbReference>
<feature type="transmembrane region" description="Helical" evidence="8">
    <location>
        <begin position="41"/>
        <end position="59"/>
    </location>
</feature>
<evidence type="ECO:0000256" key="4">
    <source>
        <dbReference type="ARBA" id="ARBA00022544"/>
    </source>
</evidence>
<feature type="transmembrane region" description="Helical" evidence="8">
    <location>
        <begin position="264"/>
        <end position="285"/>
    </location>
</feature>
<evidence type="ECO:0000256" key="6">
    <source>
        <dbReference type="ARBA" id="ARBA00022989"/>
    </source>
</evidence>
<comment type="subcellular location">
    <subcellularLocation>
        <location evidence="1">Membrane</location>
        <topology evidence="1">Multi-pass membrane protein</topology>
    </subcellularLocation>
</comment>
<protein>
    <submittedName>
        <fullName evidence="10">Spore germination protein</fullName>
    </submittedName>
</protein>
<dbReference type="GO" id="GO:0009847">
    <property type="term" value="P:spore germination"/>
    <property type="evidence" value="ECO:0007669"/>
    <property type="project" value="InterPro"/>
</dbReference>
<feature type="transmembrane region" description="Helical" evidence="8">
    <location>
        <begin position="210"/>
        <end position="229"/>
    </location>
</feature>
<dbReference type="PANTHER" id="PTHR34975:SF2">
    <property type="entry name" value="SPORE GERMINATION PROTEIN A2"/>
    <property type="match status" value="1"/>
</dbReference>
<feature type="transmembrane region" description="Helical" evidence="8">
    <location>
        <begin position="321"/>
        <end position="343"/>
    </location>
</feature>
<accession>A0A9D2PQV3</accession>
<comment type="caution">
    <text evidence="10">The sequence shown here is derived from an EMBL/GenBank/DDBJ whole genome shotgun (WGS) entry which is preliminary data.</text>
</comment>
<evidence type="ECO:0000256" key="3">
    <source>
        <dbReference type="ARBA" id="ARBA00022448"/>
    </source>
</evidence>
<evidence type="ECO:0000256" key="8">
    <source>
        <dbReference type="SAM" id="Phobius"/>
    </source>
</evidence>
<comment type="similarity">
    <text evidence="2">Belongs to the amino acid-polyamine-organocation (APC) superfamily. Spore germination protein (SGP) (TC 2.A.3.9) family.</text>
</comment>